<reference evidence="2 3" key="1">
    <citation type="submission" date="2023-05" db="EMBL/GenBank/DDBJ databases">
        <title>B98-5 Cell Line De Novo Hybrid Assembly: An Optical Mapping Approach.</title>
        <authorList>
            <person name="Kananen K."/>
            <person name="Auerbach J.A."/>
            <person name="Kautto E."/>
            <person name="Blachly J.S."/>
        </authorList>
    </citation>
    <scope>NUCLEOTIDE SEQUENCE [LARGE SCALE GENOMIC DNA]</scope>
    <source>
        <strain evidence="2">B95-8</strain>
        <tissue evidence="2">Cell line</tissue>
    </source>
</reference>
<accession>A0ABQ9VSE4</accession>
<feature type="compositionally biased region" description="Low complexity" evidence="1">
    <location>
        <begin position="19"/>
        <end position="28"/>
    </location>
</feature>
<evidence type="ECO:0000313" key="3">
    <source>
        <dbReference type="Proteomes" id="UP001266305"/>
    </source>
</evidence>
<dbReference type="Proteomes" id="UP001266305">
    <property type="component" value="Unassembled WGS sequence"/>
</dbReference>
<protein>
    <submittedName>
        <fullName evidence="2">Uncharacterized protein</fullName>
    </submittedName>
</protein>
<evidence type="ECO:0000256" key="1">
    <source>
        <dbReference type="SAM" id="MobiDB-lite"/>
    </source>
</evidence>
<feature type="region of interest" description="Disordered" evidence="1">
    <location>
        <begin position="19"/>
        <end position="134"/>
    </location>
</feature>
<name>A0ABQ9VSE4_SAGOE</name>
<evidence type="ECO:0000313" key="2">
    <source>
        <dbReference type="EMBL" id="KAK2112304.1"/>
    </source>
</evidence>
<comment type="caution">
    <text evidence="2">The sequence shown here is derived from an EMBL/GenBank/DDBJ whole genome shotgun (WGS) entry which is preliminary data.</text>
</comment>
<feature type="non-terminal residue" evidence="2">
    <location>
        <position position="1"/>
    </location>
</feature>
<proteinExistence type="predicted"/>
<dbReference type="EMBL" id="JASSZA010000005">
    <property type="protein sequence ID" value="KAK2112304.1"/>
    <property type="molecule type" value="Genomic_DNA"/>
</dbReference>
<organism evidence="2 3">
    <name type="scientific">Saguinus oedipus</name>
    <name type="common">Cotton-top tamarin</name>
    <name type="synonym">Oedipomidas oedipus</name>
    <dbReference type="NCBI Taxonomy" id="9490"/>
    <lineage>
        <taxon>Eukaryota</taxon>
        <taxon>Metazoa</taxon>
        <taxon>Chordata</taxon>
        <taxon>Craniata</taxon>
        <taxon>Vertebrata</taxon>
        <taxon>Euteleostomi</taxon>
        <taxon>Mammalia</taxon>
        <taxon>Eutheria</taxon>
        <taxon>Euarchontoglires</taxon>
        <taxon>Primates</taxon>
        <taxon>Haplorrhini</taxon>
        <taxon>Platyrrhini</taxon>
        <taxon>Cebidae</taxon>
        <taxon>Callitrichinae</taxon>
        <taxon>Saguinus</taxon>
    </lineage>
</organism>
<sequence length="134" mass="13913">RPPGCPLVAGPAMSSSFFNPSFAFSSHFDPGESQRPGLRVLPPSVPPPPPTRHRPRSGFARKLTLSPPRAQPRREPDPLAAPSPEGQALGPCAHRPPPAGCRPPRGRDAVAASRAQVTGARRACAGPGGPGEEV</sequence>
<keyword evidence="3" id="KW-1185">Reference proteome</keyword>
<gene>
    <name evidence="2" type="ORF">P7K49_012051</name>
</gene>